<evidence type="ECO:0000313" key="2">
    <source>
        <dbReference type="Proteomes" id="UP000235145"/>
    </source>
</evidence>
<comment type="caution">
    <text evidence="1">The sequence shown here is derived from an EMBL/GenBank/DDBJ whole genome shotgun (WGS) entry which is preliminary data.</text>
</comment>
<dbReference type="Proteomes" id="UP000235145">
    <property type="component" value="Unassembled WGS sequence"/>
</dbReference>
<organism evidence="1 2">
    <name type="scientific">Lactuca sativa</name>
    <name type="common">Garden lettuce</name>
    <dbReference type="NCBI Taxonomy" id="4236"/>
    <lineage>
        <taxon>Eukaryota</taxon>
        <taxon>Viridiplantae</taxon>
        <taxon>Streptophyta</taxon>
        <taxon>Embryophyta</taxon>
        <taxon>Tracheophyta</taxon>
        <taxon>Spermatophyta</taxon>
        <taxon>Magnoliopsida</taxon>
        <taxon>eudicotyledons</taxon>
        <taxon>Gunneridae</taxon>
        <taxon>Pentapetalae</taxon>
        <taxon>asterids</taxon>
        <taxon>campanulids</taxon>
        <taxon>Asterales</taxon>
        <taxon>Asteraceae</taxon>
        <taxon>Cichorioideae</taxon>
        <taxon>Cichorieae</taxon>
        <taxon>Lactucinae</taxon>
        <taxon>Lactuca</taxon>
    </lineage>
</organism>
<sequence>MAIQTVFPNAYHRLYCRYLLMNMRTKIDKQERIEILFWEDEKAYRESDFKGRVSMLRRAVNDDCQTWLDRIDRGSVQYYEIKQRRVRQCIIKRRKETIDNNVDRFLSSNYVTMVVPTT</sequence>
<name>A0A9R1VV04_LACSA</name>
<protein>
    <submittedName>
        <fullName evidence="1">Uncharacterized protein</fullName>
    </submittedName>
</protein>
<gene>
    <name evidence="1" type="ORF">LSAT_V11C400167700</name>
</gene>
<evidence type="ECO:0000313" key="1">
    <source>
        <dbReference type="EMBL" id="KAJ0213061.1"/>
    </source>
</evidence>
<dbReference type="EMBL" id="NBSK02000004">
    <property type="protein sequence ID" value="KAJ0213061.1"/>
    <property type="molecule type" value="Genomic_DNA"/>
</dbReference>
<reference evidence="1 2" key="1">
    <citation type="journal article" date="2017" name="Nat. Commun.">
        <title>Genome assembly with in vitro proximity ligation data and whole-genome triplication in lettuce.</title>
        <authorList>
            <person name="Reyes-Chin-Wo S."/>
            <person name="Wang Z."/>
            <person name="Yang X."/>
            <person name="Kozik A."/>
            <person name="Arikit S."/>
            <person name="Song C."/>
            <person name="Xia L."/>
            <person name="Froenicke L."/>
            <person name="Lavelle D.O."/>
            <person name="Truco M.J."/>
            <person name="Xia R."/>
            <person name="Zhu S."/>
            <person name="Xu C."/>
            <person name="Xu H."/>
            <person name="Xu X."/>
            <person name="Cox K."/>
            <person name="Korf I."/>
            <person name="Meyers B.C."/>
            <person name="Michelmore R.W."/>
        </authorList>
    </citation>
    <scope>NUCLEOTIDE SEQUENCE [LARGE SCALE GENOMIC DNA]</scope>
    <source>
        <strain evidence="2">cv. Salinas</strain>
        <tissue evidence="1">Seedlings</tissue>
    </source>
</reference>
<proteinExistence type="predicted"/>
<accession>A0A9R1VV04</accession>
<dbReference type="AlphaFoldDB" id="A0A9R1VV04"/>
<keyword evidence="2" id="KW-1185">Reference proteome</keyword>